<comment type="caution">
    <text evidence="1">The sequence shown here is derived from an EMBL/GenBank/DDBJ whole genome shotgun (WGS) entry which is preliminary data.</text>
</comment>
<proteinExistence type="predicted"/>
<dbReference type="InterPro" id="IPR011009">
    <property type="entry name" value="Kinase-like_dom_sf"/>
</dbReference>
<sequence>MTPVLTPATVLAATTWAELGVPRTTAGLRALRRALHPDLCASPLAGAAFAHVTALYDGPDVALRLATARRDGPGRLVWTPEPGFEDLVDVADRAHGDLARTRHPRFFTRMAAAPGASRTGARLVTYDDGGAARWWFLADVGRLDSRTAVWVAKRTAAAIELAAEVGWVHGDIHPGTVVLCPEEHGLRLDGWWSAVRIGDRMAVAPRAATPPRWLGGARVDPRLAVAQTAATVLEVADVDAPLADVLRRHATGPGLPSDLLRDVAGAARSLYGAPAWHPLPEPPSPSL</sequence>
<evidence type="ECO:0000313" key="2">
    <source>
        <dbReference type="Proteomes" id="UP001165405"/>
    </source>
</evidence>
<dbReference type="Proteomes" id="UP001165405">
    <property type="component" value="Unassembled WGS sequence"/>
</dbReference>
<keyword evidence="2" id="KW-1185">Reference proteome</keyword>
<dbReference type="AlphaFoldDB" id="A0AA41UBQ3"/>
<evidence type="ECO:0000313" key="1">
    <source>
        <dbReference type="EMBL" id="MCF4121334.1"/>
    </source>
</evidence>
<reference evidence="1" key="1">
    <citation type="submission" date="2022-01" db="EMBL/GenBank/DDBJ databases">
        <title>Antribacter sp. nov., isolated from Guizhou of China.</title>
        <authorList>
            <person name="Chengliang C."/>
            <person name="Ya Z."/>
        </authorList>
    </citation>
    <scope>NUCLEOTIDE SEQUENCE</scope>
    <source>
        <strain evidence="1">KLBMP 9083</strain>
    </source>
</reference>
<evidence type="ECO:0008006" key="3">
    <source>
        <dbReference type="Google" id="ProtNLM"/>
    </source>
</evidence>
<dbReference type="EMBL" id="JAKGSG010000029">
    <property type="protein sequence ID" value="MCF4121334.1"/>
    <property type="molecule type" value="Genomic_DNA"/>
</dbReference>
<protein>
    <recommendedName>
        <fullName evidence="3">Protein kinase domain-containing protein</fullName>
    </recommendedName>
</protein>
<gene>
    <name evidence="1" type="ORF">L1785_10100</name>
</gene>
<name>A0AA41UBQ3_9MICO</name>
<dbReference type="RefSeq" id="WP_236089132.1">
    <property type="nucleotide sequence ID" value="NZ_JAKGSG010000029.1"/>
</dbReference>
<organism evidence="1 2">
    <name type="scientific">Antribacter soli</name>
    <dbReference type="NCBI Taxonomy" id="2910976"/>
    <lineage>
        <taxon>Bacteria</taxon>
        <taxon>Bacillati</taxon>
        <taxon>Actinomycetota</taxon>
        <taxon>Actinomycetes</taxon>
        <taxon>Micrococcales</taxon>
        <taxon>Promicromonosporaceae</taxon>
        <taxon>Antribacter</taxon>
    </lineage>
</organism>
<accession>A0AA41UBQ3</accession>
<dbReference type="SUPFAM" id="SSF56112">
    <property type="entry name" value="Protein kinase-like (PK-like)"/>
    <property type="match status" value="1"/>
</dbReference>